<dbReference type="GO" id="GO:0004521">
    <property type="term" value="F:RNA endonuclease activity"/>
    <property type="evidence" value="ECO:0000318"/>
    <property type="project" value="GO_Central"/>
</dbReference>
<reference evidence="9 10" key="1">
    <citation type="journal article" date="2003" name="DNA Res.">
        <title>Complete genome structure of Gloeobacter violaceus PCC 7421, a cyanobacterium that lacks thylakoids.</title>
        <authorList>
            <person name="Nakamura Y."/>
            <person name="Kaneko T."/>
            <person name="Sato S."/>
            <person name="Mimuro M."/>
            <person name="Miyashita H."/>
            <person name="Tsuchiya T."/>
            <person name="Sasamoto S."/>
            <person name="Watanabe A."/>
            <person name="Kawashima K."/>
            <person name="Kishida Y."/>
            <person name="Kiyokawa C."/>
            <person name="Kohara M."/>
            <person name="Matsumoto M."/>
            <person name="Matsuno A."/>
            <person name="Nakazaki N."/>
            <person name="Shimpo S."/>
            <person name="Takeuchi C."/>
            <person name="Yamada M."/>
            <person name="Tabata S."/>
        </authorList>
    </citation>
    <scope>NUCLEOTIDE SEQUENCE [LARGE SCALE GENOMIC DNA]</scope>
    <source>
        <strain evidence="10">ATCC 29082 / PCC 7421</strain>
    </source>
</reference>
<dbReference type="PANTHER" id="PTHR33653:SF1">
    <property type="entry name" value="RIBONUCLEASE VAPC2"/>
    <property type="match status" value="1"/>
</dbReference>
<dbReference type="EnsemblBacteria" id="BAC88785">
    <property type="protein sequence ID" value="BAC88785"/>
    <property type="gene ID" value="BAC88785"/>
</dbReference>
<comment type="cofactor">
    <cofactor evidence="1">
        <name>Mg(2+)</name>
        <dbReference type="ChEBI" id="CHEBI:18420"/>
    </cofactor>
</comment>
<accession>Q7NMC2</accession>
<dbReference type="CDD" id="cd18750">
    <property type="entry name" value="PIN_VapC4-5_FitB-like"/>
    <property type="match status" value="1"/>
</dbReference>
<dbReference type="OrthoDB" id="574223at2"/>
<dbReference type="EMBL" id="BA000045">
    <property type="protein sequence ID" value="BAC88785.1"/>
    <property type="molecule type" value="Genomic_DNA"/>
</dbReference>
<evidence type="ECO:0000256" key="3">
    <source>
        <dbReference type="ARBA" id="ARBA00022722"/>
    </source>
</evidence>
<sequence length="135" mass="14446">MTFVYLLDTCTVSDFAKAQPGVIARIKSTAPTLVSISSITVMEIECGLQFNPKRAEKVAPVLAAFVDSVQILPLSLEDARAAGAIRAGLTKQGRPIGAYDVLLAGCAVCRGLIFVTSNTTEFERVGGLRLENWRS</sequence>
<feature type="domain" description="PIN" evidence="8">
    <location>
        <begin position="5"/>
        <end position="127"/>
    </location>
</feature>
<evidence type="ECO:0000256" key="7">
    <source>
        <dbReference type="ARBA" id="ARBA00038093"/>
    </source>
</evidence>
<gene>
    <name evidence="9" type="ordered locus">gll0844</name>
</gene>
<evidence type="ECO:0000256" key="5">
    <source>
        <dbReference type="ARBA" id="ARBA00022801"/>
    </source>
</evidence>
<keyword evidence="5" id="KW-0378">Hydrolase</keyword>
<evidence type="ECO:0000256" key="4">
    <source>
        <dbReference type="ARBA" id="ARBA00022723"/>
    </source>
</evidence>
<evidence type="ECO:0000256" key="2">
    <source>
        <dbReference type="ARBA" id="ARBA00022649"/>
    </source>
</evidence>
<dbReference type="GO" id="GO:0016787">
    <property type="term" value="F:hydrolase activity"/>
    <property type="evidence" value="ECO:0007669"/>
    <property type="project" value="UniProtKB-KW"/>
</dbReference>
<keyword evidence="10" id="KW-1185">Reference proteome</keyword>
<name>Q7NMC2_GLOVI</name>
<keyword evidence="3" id="KW-0540">Nuclease</keyword>
<keyword evidence="2" id="KW-1277">Toxin-antitoxin system</keyword>
<proteinExistence type="inferred from homology"/>
<reference evidence="9 10" key="2">
    <citation type="journal article" date="2003" name="DNA Res.">
        <title>Complete genome structure of Gloeobacter violaceus PCC 7421, a cyanobacterium that lacks thylakoids (supplement).</title>
        <authorList>
            <person name="Nakamura Y."/>
            <person name="Kaneko T."/>
            <person name="Sato S."/>
            <person name="Mimuro M."/>
            <person name="Miyashita H."/>
            <person name="Tsuchiya T."/>
            <person name="Sasamoto S."/>
            <person name="Watanabe A."/>
            <person name="Kawashima K."/>
            <person name="Kishida Y."/>
            <person name="Kiyokawa C."/>
            <person name="Kohara M."/>
            <person name="Matsumoto M."/>
            <person name="Matsuno A."/>
            <person name="Nakazaki N."/>
            <person name="Shimpo S."/>
            <person name="Takeuchi C."/>
            <person name="Yamada M."/>
            <person name="Tabata S."/>
        </authorList>
    </citation>
    <scope>NUCLEOTIDE SEQUENCE [LARGE SCALE GENOMIC DNA]</scope>
    <source>
        <strain evidence="10">ATCC 29082 / PCC 7421</strain>
    </source>
</reference>
<dbReference type="Gene3D" id="3.40.50.1010">
    <property type="entry name" value="5'-nuclease"/>
    <property type="match status" value="1"/>
</dbReference>
<dbReference type="PhylomeDB" id="Q7NMC2"/>
<dbReference type="SUPFAM" id="SSF88723">
    <property type="entry name" value="PIN domain-like"/>
    <property type="match status" value="1"/>
</dbReference>
<organism evidence="9 10">
    <name type="scientific">Gloeobacter violaceus (strain ATCC 29082 / PCC 7421)</name>
    <dbReference type="NCBI Taxonomy" id="251221"/>
    <lineage>
        <taxon>Bacteria</taxon>
        <taxon>Bacillati</taxon>
        <taxon>Cyanobacteriota</taxon>
        <taxon>Cyanophyceae</taxon>
        <taxon>Gloeobacterales</taxon>
        <taxon>Gloeobacteraceae</taxon>
        <taxon>Gloeobacter</taxon>
    </lineage>
</organism>
<dbReference type="PANTHER" id="PTHR33653">
    <property type="entry name" value="RIBONUCLEASE VAPC2"/>
    <property type="match status" value="1"/>
</dbReference>
<keyword evidence="4" id="KW-0479">Metal-binding</keyword>
<protein>
    <submittedName>
        <fullName evidence="9">Gll0844 protein</fullName>
    </submittedName>
</protein>
<dbReference type="eggNOG" id="COG1487">
    <property type="taxonomic scope" value="Bacteria"/>
</dbReference>
<evidence type="ECO:0000256" key="1">
    <source>
        <dbReference type="ARBA" id="ARBA00001946"/>
    </source>
</evidence>
<evidence type="ECO:0000313" key="10">
    <source>
        <dbReference type="Proteomes" id="UP000000557"/>
    </source>
</evidence>
<dbReference type="InParanoid" id="Q7NMC2"/>
<evidence type="ECO:0000256" key="6">
    <source>
        <dbReference type="ARBA" id="ARBA00022842"/>
    </source>
</evidence>
<dbReference type="InterPro" id="IPR029060">
    <property type="entry name" value="PIN-like_dom_sf"/>
</dbReference>
<dbReference type="Proteomes" id="UP000000557">
    <property type="component" value="Chromosome"/>
</dbReference>
<dbReference type="STRING" id="251221.gene:10758322"/>
<evidence type="ECO:0000259" key="8">
    <source>
        <dbReference type="Pfam" id="PF01850"/>
    </source>
</evidence>
<keyword evidence="6" id="KW-0460">Magnesium</keyword>
<dbReference type="InterPro" id="IPR050556">
    <property type="entry name" value="Type_II_TA_system_RNase"/>
</dbReference>
<comment type="similarity">
    <text evidence="7">Belongs to the PINc/VapC protein family.</text>
</comment>
<dbReference type="KEGG" id="gvi:gll0844"/>
<evidence type="ECO:0000313" key="9">
    <source>
        <dbReference type="EMBL" id="BAC88785.1"/>
    </source>
</evidence>
<dbReference type="AlphaFoldDB" id="Q7NMC2"/>
<dbReference type="HOGENOM" id="CLU_118482_5_3_3"/>
<dbReference type="Pfam" id="PF01850">
    <property type="entry name" value="PIN"/>
    <property type="match status" value="1"/>
</dbReference>
<dbReference type="GO" id="GO:0046872">
    <property type="term" value="F:metal ion binding"/>
    <property type="evidence" value="ECO:0007669"/>
    <property type="project" value="UniProtKB-KW"/>
</dbReference>
<dbReference type="InterPro" id="IPR002716">
    <property type="entry name" value="PIN_dom"/>
</dbReference>
<dbReference type="RefSeq" id="WP_011140846.1">
    <property type="nucleotide sequence ID" value="NC_005125.1"/>
</dbReference>